<feature type="compositionally biased region" description="Low complexity" evidence="12">
    <location>
        <begin position="154"/>
        <end position="204"/>
    </location>
</feature>
<dbReference type="GO" id="GO:0003723">
    <property type="term" value="F:RNA binding"/>
    <property type="evidence" value="ECO:0007669"/>
    <property type="project" value="UniProtKB-UniRule"/>
</dbReference>
<dbReference type="GO" id="GO:0005634">
    <property type="term" value="C:nucleus"/>
    <property type="evidence" value="ECO:0007669"/>
    <property type="project" value="UniProtKB-SubCell"/>
</dbReference>
<evidence type="ECO:0000256" key="5">
    <source>
        <dbReference type="ARBA" id="ARBA00022737"/>
    </source>
</evidence>
<evidence type="ECO:0000256" key="2">
    <source>
        <dbReference type="ARBA" id="ARBA00008907"/>
    </source>
</evidence>
<feature type="compositionally biased region" description="Polar residues" evidence="12">
    <location>
        <begin position="228"/>
        <end position="251"/>
    </location>
</feature>
<keyword evidence="8 11" id="KW-0694">RNA-binding</keyword>
<keyword evidence="15" id="KW-1185">Reference proteome</keyword>
<keyword evidence="6 10" id="KW-0863">Zinc-finger</keyword>
<keyword evidence="5 11" id="KW-0677">Repeat</keyword>
<reference evidence="14 15" key="1">
    <citation type="journal article" date="2017" name="Mycologia">
        <title>Bifiguratus adelaidae, gen. et sp. nov., a new member of Mucoromycotina in endophytic and soil-dwelling habitats.</title>
        <authorList>
            <person name="Torres-Cruz T.J."/>
            <person name="Billingsley Tobias T.L."/>
            <person name="Almatruk M."/>
            <person name="Hesse C."/>
            <person name="Kuske C.R."/>
            <person name="Desiro A."/>
            <person name="Benucci G.M."/>
            <person name="Bonito G."/>
            <person name="Stajich J.E."/>
            <person name="Dunlap C."/>
            <person name="Arnold A.E."/>
            <person name="Porras-Alfaro A."/>
        </authorList>
    </citation>
    <scope>NUCLEOTIDE SEQUENCE [LARGE SCALE GENOMIC DNA]</scope>
    <source>
        <strain evidence="14 15">AZ0501</strain>
    </source>
</reference>
<evidence type="ECO:0000256" key="8">
    <source>
        <dbReference type="ARBA" id="ARBA00022884"/>
    </source>
</evidence>
<protein>
    <recommendedName>
        <fullName evidence="11">mRNA 3'-end-processing protein</fullName>
    </recommendedName>
</protein>
<dbReference type="Gene3D" id="4.10.1000.10">
    <property type="entry name" value="Zinc finger, CCCH-type"/>
    <property type="match status" value="1"/>
</dbReference>
<feature type="zinc finger region" description="C3H1-type" evidence="10">
    <location>
        <begin position="86"/>
        <end position="113"/>
    </location>
</feature>
<feature type="region of interest" description="Disordered" evidence="12">
    <location>
        <begin position="228"/>
        <end position="266"/>
    </location>
</feature>
<feature type="region of interest" description="Disordered" evidence="12">
    <location>
        <begin position="142"/>
        <end position="214"/>
    </location>
</feature>
<dbReference type="OrthoDB" id="411372at2759"/>
<dbReference type="Pfam" id="PF18044">
    <property type="entry name" value="zf-CCCH_4"/>
    <property type="match status" value="1"/>
</dbReference>
<dbReference type="InterPro" id="IPR041367">
    <property type="entry name" value="Znf-CCCH_4"/>
</dbReference>
<comment type="similarity">
    <text evidence="2 11">Belongs to the CPSF4/YTH1 family.</text>
</comment>
<dbReference type="PROSITE" id="PS50103">
    <property type="entry name" value="ZF_C3H1"/>
    <property type="match status" value="2"/>
</dbReference>
<feature type="compositionally biased region" description="Polar residues" evidence="12">
    <location>
        <begin position="534"/>
        <end position="554"/>
    </location>
</feature>
<dbReference type="SMART" id="SM00356">
    <property type="entry name" value="ZnF_C3H1"/>
    <property type="match status" value="2"/>
</dbReference>
<evidence type="ECO:0000259" key="13">
    <source>
        <dbReference type="PROSITE" id="PS50103"/>
    </source>
</evidence>
<dbReference type="InterPro" id="IPR036855">
    <property type="entry name" value="Znf_CCCH_sf"/>
</dbReference>
<dbReference type="AlphaFoldDB" id="A0A261XY71"/>
<evidence type="ECO:0000256" key="7">
    <source>
        <dbReference type="ARBA" id="ARBA00022833"/>
    </source>
</evidence>
<evidence type="ECO:0000256" key="6">
    <source>
        <dbReference type="ARBA" id="ARBA00022771"/>
    </source>
</evidence>
<feature type="zinc finger region" description="C3H1-type" evidence="10">
    <location>
        <begin position="118"/>
        <end position="140"/>
    </location>
</feature>
<feature type="compositionally biased region" description="Acidic residues" evidence="12">
    <location>
        <begin position="575"/>
        <end position="589"/>
    </location>
</feature>
<organism evidence="14 15">
    <name type="scientific">Bifiguratus adelaidae</name>
    <dbReference type="NCBI Taxonomy" id="1938954"/>
    <lineage>
        <taxon>Eukaryota</taxon>
        <taxon>Fungi</taxon>
        <taxon>Fungi incertae sedis</taxon>
        <taxon>Mucoromycota</taxon>
        <taxon>Mucoromycotina</taxon>
        <taxon>Endogonomycetes</taxon>
        <taxon>Endogonales</taxon>
        <taxon>Endogonales incertae sedis</taxon>
        <taxon>Bifiguratus</taxon>
    </lineage>
</organism>
<dbReference type="PANTHER" id="PTHR23102">
    <property type="entry name" value="CLEAVAGE AND POLYADENYLATION SPECIFICITY FACTOR SUBUNIT 4-RELATED"/>
    <property type="match status" value="1"/>
</dbReference>
<keyword evidence="9 11" id="KW-0539">Nucleus</keyword>
<dbReference type="SUPFAM" id="SSF90229">
    <property type="entry name" value="CCCH zinc finger"/>
    <property type="match status" value="2"/>
</dbReference>
<evidence type="ECO:0000313" key="14">
    <source>
        <dbReference type="EMBL" id="OZJ03307.1"/>
    </source>
</evidence>
<proteinExistence type="inferred from homology"/>
<feature type="region of interest" description="Disordered" evidence="12">
    <location>
        <begin position="307"/>
        <end position="361"/>
    </location>
</feature>
<evidence type="ECO:0000256" key="4">
    <source>
        <dbReference type="ARBA" id="ARBA00022723"/>
    </source>
</evidence>
<feature type="domain" description="C3H1-type" evidence="13">
    <location>
        <begin position="86"/>
        <end position="113"/>
    </location>
</feature>
<evidence type="ECO:0000256" key="11">
    <source>
        <dbReference type="RuleBase" id="RU369008"/>
    </source>
</evidence>
<name>A0A261XY71_9FUNG</name>
<comment type="function">
    <text evidence="11">Component of the cleavage factor I (CF I) involved in pre-mRNA 3'-end processing.</text>
</comment>
<evidence type="ECO:0000256" key="12">
    <source>
        <dbReference type="SAM" id="MobiDB-lite"/>
    </source>
</evidence>
<evidence type="ECO:0000256" key="1">
    <source>
        <dbReference type="ARBA" id="ARBA00004123"/>
    </source>
</evidence>
<keyword evidence="3 11" id="KW-0507">mRNA processing</keyword>
<dbReference type="Pfam" id="PF00642">
    <property type="entry name" value="zf-CCCH"/>
    <property type="match status" value="1"/>
</dbReference>
<dbReference type="PANTHER" id="PTHR23102:SF24">
    <property type="entry name" value="CLEAVAGE AND POLYADENYLATION SPECIFICITY FACTOR SUBUNIT 4"/>
    <property type="match status" value="1"/>
</dbReference>
<sequence length="589" mass="62849">MAPEQATVPAEGATDAVGKSSSQTNSGGGHRKSKGGKHHLENTGLGTSPKQSGQKGGGSSKGENVFQRLFEMEYGSLIWPLGGSTNLSHVPCRFFKNGACTAGANCPFSHNTEPDNYICKYFLKGNCKFGNKCALLHSLPGQPAPAKKGQSGKSNAASANHSNASSSFANPSSNNAHQATSSRPLPFSSSSRSFAQRSNSSSFSTHTPGNVMNINGEDVRVASPLSPTFMESVQGPSSGSPASIKSGQLPSQLAMARSPSSHATSRNSMLGLRQDLDYFDQNVGSAPTSSLASALSSEDRVMDRYLQGRSNPHTPLSSLPSHTSPALYNHQSQNSTKPLPIRPPSMPDVNRDGISHSPFHNPSSKGLYMPMNSYGSDAGSFTGGSPMDRLNHRWSLTLESSNGEVKDILDISIDSGPEDDYDAAPLPSSLNDLLTPNELERRRQAALAEPSFSPLKSGSFSSLKASSSLSNMVARDANRESQLTQMLSELTTDDMDDLVSSGSLPHWDPFGNTASPAKQTAAFSLPSRFLIPSSNGTFSKSQPSSELPNDTSSVLHHRVQIQRPQQSSRPREGSSDEDFQFFMEEDNMR</sequence>
<dbReference type="GO" id="GO:0031124">
    <property type="term" value="P:mRNA 3'-end processing"/>
    <property type="evidence" value="ECO:0007669"/>
    <property type="project" value="UniProtKB-UniRule"/>
</dbReference>
<keyword evidence="7 10" id="KW-0862">Zinc</keyword>
<keyword evidence="4 10" id="KW-0479">Metal-binding</keyword>
<feature type="region of interest" description="Disordered" evidence="12">
    <location>
        <begin position="534"/>
        <end position="589"/>
    </location>
</feature>
<feature type="compositionally biased region" description="Low complexity" evidence="12">
    <location>
        <begin position="312"/>
        <end position="325"/>
    </location>
</feature>
<accession>A0A261XY71</accession>
<dbReference type="EMBL" id="MVBO01000092">
    <property type="protein sequence ID" value="OZJ03307.1"/>
    <property type="molecule type" value="Genomic_DNA"/>
</dbReference>
<gene>
    <name evidence="14" type="ORF">BZG36_02282</name>
</gene>
<comment type="caution">
    <text evidence="14">The sequence shown here is derived from an EMBL/GenBank/DDBJ whole genome shotgun (WGS) entry which is preliminary data.</text>
</comment>
<evidence type="ECO:0000256" key="3">
    <source>
        <dbReference type="ARBA" id="ARBA00022664"/>
    </source>
</evidence>
<comment type="subcellular location">
    <subcellularLocation>
        <location evidence="1 11">Nucleus</location>
    </subcellularLocation>
</comment>
<evidence type="ECO:0000313" key="15">
    <source>
        <dbReference type="Proteomes" id="UP000242875"/>
    </source>
</evidence>
<dbReference type="GO" id="GO:0008270">
    <property type="term" value="F:zinc ion binding"/>
    <property type="evidence" value="ECO:0007669"/>
    <property type="project" value="UniProtKB-KW"/>
</dbReference>
<evidence type="ECO:0000256" key="10">
    <source>
        <dbReference type="PROSITE-ProRule" id="PRU00723"/>
    </source>
</evidence>
<dbReference type="Proteomes" id="UP000242875">
    <property type="component" value="Unassembled WGS sequence"/>
</dbReference>
<feature type="region of interest" description="Disordered" evidence="12">
    <location>
        <begin position="1"/>
        <end position="62"/>
    </location>
</feature>
<dbReference type="InterPro" id="IPR045348">
    <property type="entry name" value="CPSF4/Yth1"/>
</dbReference>
<feature type="domain" description="C3H1-type" evidence="13">
    <location>
        <begin position="118"/>
        <end position="140"/>
    </location>
</feature>
<dbReference type="InterPro" id="IPR000571">
    <property type="entry name" value="Znf_CCCH"/>
</dbReference>
<evidence type="ECO:0000256" key="9">
    <source>
        <dbReference type="ARBA" id="ARBA00023242"/>
    </source>
</evidence>